<dbReference type="InterPro" id="IPR027417">
    <property type="entry name" value="P-loop_NTPase"/>
</dbReference>
<comment type="caution">
    <text evidence="1">The sequence shown here is derived from an EMBL/GenBank/DDBJ whole genome shotgun (WGS) entry which is preliminary data.</text>
</comment>
<reference evidence="1" key="1">
    <citation type="journal article" date="2023" name="IScience">
        <title>Live-bearing cockroach genome reveals convergent evolutionary mechanisms linked to viviparity in insects and beyond.</title>
        <authorList>
            <person name="Fouks B."/>
            <person name="Harrison M.C."/>
            <person name="Mikhailova A.A."/>
            <person name="Marchal E."/>
            <person name="English S."/>
            <person name="Carruthers M."/>
            <person name="Jennings E.C."/>
            <person name="Chiamaka E.L."/>
            <person name="Frigard R.A."/>
            <person name="Pippel M."/>
            <person name="Attardo G.M."/>
            <person name="Benoit J.B."/>
            <person name="Bornberg-Bauer E."/>
            <person name="Tobe S.S."/>
        </authorList>
    </citation>
    <scope>NUCLEOTIDE SEQUENCE</scope>
    <source>
        <strain evidence="1">Stay&amp;Tobe</strain>
    </source>
</reference>
<name>A0AAD7ZR40_DIPPU</name>
<dbReference type="EMBL" id="JASPKZ010007286">
    <property type="protein sequence ID" value="KAJ9585319.1"/>
    <property type="molecule type" value="Genomic_DNA"/>
</dbReference>
<keyword evidence="2" id="KW-1185">Reference proteome</keyword>
<gene>
    <name evidence="1" type="ORF">L9F63_002904</name>
</gene>
<accession>A0AAD7ZR40</accession>
<dbReference type="Pfam" id="PF08477">
    <property type="entry name" value="Roc"/>
    <property type="match status" value="1"/>
</dbReference>
<organism evidence="1 2">
    <name type="scientific">Diploptera punctata</name>
    <name type="common">Pacific beetle cockroach</name>
    <dbReference type="NCBI Taxonomy" id="6984"/>
    <lineage>
        <taxon>Eukaryota</taxon>
        <taxon>Metazoa</taxon>
        <taxon>Ecdysozoa</taxon>
        <taxon>Arthropoda</taxon>
        <taxon>Hexapoda</taxon>
        <taxon>Insecta</taxon>
        <taxon>Pterygota</taxon>
        <taxon>Neoptera</taxon>
        <taxon>Polyneoptera</taxon>
        <taxon>Dictyoptera</taxon>
        <taxon>Blattodea</taxon>
        <taxon>Blaberoidea</taxon>
        <taxon>Blaberidae</taxon>
        <taxon>Diplopterinae</taxon>
        <taxon>Diploptera</taxon>
    </lineage>
</organism>
<dbReference type="AlphaFoldDB" id="A0AAD7ZR40"/>
<protein>
    <submittedName>
        <fullName evidence="1">Uncharacterized protein</fullName>
    </submittedName>
</protein>
<feature type="non-terminal residue" evidence="1">
    <location>
        <position position="57"/>
    </location>
</feature>
<dbReference type="SUPFAM" id="SSF52540">
    <property type="entry name" value="P-loop containing nucleoside triphosphate hydrolases"/>
    <property type="match status" value="1"/>
</dbReference>
<reference evidence="1" key="2">
    <citation type="submission" date="2023-05" db="EMBL/GenBank/DDBJ databases">
        <authorList>
            <person name="Fouks B."/>
        </authorList>
    </citation>
    <scope>NUCLEOTIDE SEQUENCE</scope>
    <source>
        <strain evidence="1">Stay&amp;Tobe</strain>
        <tissue evidence="1">Testes</tissue>
    </source>
</reference>
<evidence type="ECO:0000313" key="1">
    <source>
        <dbReference type="EMBL" id="KAJ9585319.1"/>
    </source>
</evidence>
<dbReference type="Gene3D" id="3.40.50.300">
    <property type="entry name" value="P-loop containing nucleotide triphosphate hydrolases"/>
    <property type="match status" value="1"/>
</dbReference>
<evidence type="ECO:0000313" key="2">
    <source>
        <dbReference type="Proteomes" id="UP001233999"/>
    </source>
</evidence>
<sequence length="57" mass="6349">MARRGAVSIPDGRLVVCKMETEQELLEDVECKVVLVGDTHCGKTALVQRFVNDNFVE</sequence>
<dbReference type="Proteomes" id="UP001233999">
    <property type="component" value="Unassembled WGS sequence"/>
</dbReference>
<proteinExistence type="predicted"/>